<keyword evidence="2" id="KW-0378">Hydrolase</keyword>
<sequence>MDTTPMRSRIRAGLLAYAAGDAAGVPWEGCRAEQVPRQGIDELPRRGDWPPGATSDDTALTLLVAEYLRDRGAVVDEADFLSRLAAAAPGIRGIGPSTKAAVDRFRSEGAVRAHSGDTNGAAMRALPIGWAIADDDLRRGVTTGLSRTTHGADSAVAAACIAAAMASAALDGVSPADVVGPEIDWAERQFRVDLTPVRRADEGGWWPHRNGVTLHALDTAAAVVGVVRHALDRRLTLADALRHAVSLGGDTDTVAAIVGGILGGRERDTPDIPWLARVDLPDDATLDAVSAALAELRASTG</sequence>
<organism evidence="4 5">
    <name type="scientific">Mycolicibacterium litorale</name>
    <dbReference type="NCBI Taxonomy" id="758802"/>
    <lineage>
        <taxon>Bacteria</taxon>
        <taxon>Bacillati</taxon>
        <taxon>Actinomycetota</taxon>
        <taxon>Actinomycetes</taxon>
        <taxon>Mycobacteriales</taxon>
        <taxon>Mycobacteriaceae</taxon>
        <taxon>Mycolicibacterium</taxon>
    </lineage>
</organism>
<keyword evidence="5" id="KW-1185">Reference proteome</keyword>
<feature type="binding site" evidence="3">
    <location>
        <position position="57"/>
    </location>
    <ligand>
        <name>Mg(2+)</name>
        <dbReference type="ChEBI" id="CHEBI:18420"/>
        <label>1</label>
    </ligand>
</feature>
<feature type="binding site" evidence="3">
    <location>
        <position position="250"/>
    </location>
    <ligand>
        <name>Mg(2+)</name>
        <dbReference type="ChEBI" id="CHEBI:18420"/>
        <label>1</label>
    </ligand>
</feature>
<evidence type="ECO:0000256" key="2">
    <source>
        <dbReference type="ARBA" id="ARBA00022801"/>
    </source>
</evidence>
<dbReference type="InterPro" id="IPR005502">
    <property type="entry name" value="Ribosyl_crysJ1"/>
</dbReference>
<evidence type="ECO:0000256" key="1">
    <source>
        <dbReference type="ARBA" id="ARBA00010702"/>
    </source>
</evidence>
<dbReference type="Proteomes" id="UP000466607">
    <property type="component" value="Chromosome"/>
</dbReference>
<dbReference type="GO" id="GO:0016787">
    <property type="term" value="F:hydrolase activity"/>
    <property type="evidence" value="ECO:0007669"/>
    <property type="project" value="UniProtKB-KW"/>
</dbReference>
<evidence type="ECO:0000313" key="4">
    <source>
        <dbReference type="EMBL" id="BBY18191.1"/>
    </source>
</evidence>
<dbReference type="InterPro" id="IPR036705">
    <property type="entry name" value="Ribosyl_crysJ1_sf"/>
</dbReference>
<name>A0AAD1INU9_9MYCO</name>
<accession>A0AAD1INU9</accession>
<evidence type="ECO:0000313" key="5">
    <source>
        <dbReference type="Proteomes" id="UP000466607"/>
    </source>
</evidence>
<gene>
    <name evidence="4" type="primary">draG</name>
    <name evidence="4" type="ORF">MLIT_37830</name>
</gene>
<keyword evidence="3" id="KW-0460">Magnesium</keyword>
<feature type="binding site" evidence="3">
    <location>
        <position position="56"/>
    </location>
    <ligand>
        <name>Mg(2+)</name>
        <dbReference type="ChEBI" id="CHEBI:18420"/>
        <label>1</label>
    </ligand>
</feature>
<feature type="binding site" evidence="3">
    <location>
        <position position="252"/>
    </location>
    <ligand>
        <name>Mg(2+)</name>
        <dbReference type="ChEBI" id="CHEBI:18420"/>
        <label>1</label>
    </ligand>
</feature>
<dbReference type="PANTHER" id="PTHR16222">
    <property type="entry name" value="ADP-RIBOSYLGLYCOHYDROLASE"/>
    <property type="match status" value="1"/>
</dbReference>
<dbReference type="RefSeq" id="WP_234880270.1">
    <property type="nucleotide sequence ID" value="NZ_AP022586.1"/>
</dbReference>
<protein>
    <submittedName>
        <fullName evidence="4">ADP-ribosylglycohydrolase</fullName>
    </submittedName>
</protein>
<reference evidence="4 5" key="1">
    <citation type="journal article" date="2019" name="Emerg. Microbes Infect.">
        <title>Comprehensive subspecies identification of 175 nontuberculous mycobacteria species based on 7547 genomic profiles.</title>
        <authorList>
            <person name="Matsumoto Y."/>
            <person name="Kinjo T."/>
            <person name="Motooka D."/>
            <person name="Nabeya D."/>
            <person name="Jung N."/>
            <person name="Uechi K."/>
            <person name="Horii T."/>
            <person name="Iida T."/>
            <person name="Fujita J."/>
            <person name="Nakamura S."/>
        </authorList>
    </citation>
    <scope>NUCLEOTIDE SEQUENCE [LARGE SCALE GENOMIC DNA]</scope>
    <source>
        <strain evidence="4 5">JCM 17423</strain>
    </source>
</reference>
<dbReference type="GO" id="GO:0046872">
    <property type="term" value="F:metal ion binding"/>
    <property type="evidence" value="ECO:0007669"/>
    <property type="project" value="UniProtKB-KW"/>
</dbReference>
<proteinExistence type="inferred from homology"/>
<dbReference type="EMBL" id="AP022586">
    <property type="protein sequence ID" value="BBY18191.1"/>
    <property type="molecule type" value="Genomic_DNA"/>
</dbReference>
<feature type="binding site" evidence="3">
    <location>
        <position position="253"/>
    </location>
    <ligand>
        <name>Mg(2+)</name>
        <dbReference type="ChEBI" id="CHEBI:18420"/>
        <label>1</label>
    </ligand>
</feature>
<feature type="binding site" evidence="3">
    <location>
        <position position="55"/>
    </location>
    <ligand>
        <name>Mg(2+)</name>
        <dbReference type="ChEBI" id="CHEBI:18420"/>
        <label>1</label>
    </ligand>
</feature>
<dbReference type="PANTHER" id="PTHR16222:SF24">
    <property type="entry name" value="ADP-RIBOSYLHYDROLASE ARH3"/>
    <property type="match status" value="1"/>
</dbReference>
<dbReference type="Gene3D" id="1.10.4080.10">
    <property type="entry name" value="ADP-ribosylation/Crystallin J1"/>
    <property type="match status" value="1"/>
</dbReference>
<dbReference type="Pfam" id="PF03747">
    <property type="entry name" value="ADP_ribosyl_GH"/>
    <property type="match status" value="1"/>
</dbReference>
<evidence type="ECO:0000256" key="3">
    <source>
        <dbReference type="PIRSR" id="PIRSR605502-1"/>
    </source>
</evidence>
<dbReference type="InterPro" id="IPR050792">
    <property type="entry name" value="ADP-ribosylglycohydrolase"/>
</dbReference>
<comment type="similarity">
    <text evidence="1">Belongs to the ADP-ribosylglycohydrolase family.</text>
</comment>
<keyword evidence="3" id="KW-0479">Metal-binding</keyword>
<dbReference type="SUPFAM" id="SSF101478">
    <property type="entry name" value="ADP-ribosylglycohydrolase"/>
    <property type="match status" value="1"/>
</dbReference>
<dbReference type="AlphaFoldDB" id="A0AAD1INU9"/>
<comment type="cofactor">
    <cofactor evidence="3">
        <name>Mg(2+)</name>
        <dbReference type="ChEBI" id="CHEBI:18420"/>
    </cofactor>
    <text evidence="3">Binds 2 magnesium ions per subunit.</text>
</comment>